<protein>
    <submittedName>
        <fullName evidence="1">Uncharacterized protein</fullName>
    </submittedName>
</protein>
<keyword evidence="2" id="KW-1185">Reference proteome</keyword>
<reference evidence="2" key="1">
    <citation type="journal article" date="2024" name="Front. Bioeng. Biotechnol.">
        <title>Genome-scale model development and genomic sequencing of the oleaginous clade Lipomyces.</title>
        <authorList>
            <person name="Czajka J.J."/>
            <person name="Han Y."/>
            <person name="Kim J."/>
            <person name="Mondo S.J."/>
            <person name="Hofstad B.A."/>
            <person name="Robles A."/>
            <person name="Haridas S."/>
            <person name="Riley R."/>
            <person name="LaButti K."/>
            <person name="Pangilinan J."/>
            <person name="Andreopoulos W."/>
            <person name="Lipzen A."/>
            <person name="Yan J."/>
            <person name="Wang M."/>
            <person name="Ng V."/>
            <person name="Grigoriev I.V."/>
            <person name="Spatafora J.W."/>
            <person name="Magnuson J.K."/>
            <person name="Baker S.E."/>
            <person name="Pomraning K.R."/>
        </authorList>
    </citation>
    <scope>NUCLEOTIDE SEQUENCE [LARGE SCALE GENOMIC DNA]</scope>
    <source>
        <strain evidence="2">CBS 10300</strain>
    </source>
</reference>
<comment type="caution">
    <text evidence="1">The sequence shown here is derived from an EMBL/GenBank/DDBJ whole genome shotgun (WGS) entry which is preliminary data.</text>
</comment>
<gene>
    <name evidence="1" type="ORF">V1517DRAFT_314075</name>
</gene>
<dbReference type="Proteomes" id="UP001489719">
    <property type="component" value="Unassembled WGS sequence"/>
</dbReference>
<sequence>MSGHIPSTTSTSSMKRKHDSAFTDHDVATNTSAPTVAAVDIDKNANIIATTNKEMVNSKEYLKYKPAGFDINSPPTDRPVRIYADGVFDLFHLGHMRQLEQAKKAFPEVYLICGIPNDDETHRQKGLTVLTDRQRAETLRHCRWVDEIIENAPWVVTPEFIEDHRIDYVAHDDIPYAGAGGTADIYQPIKESGKFLVTQRTEGISTSYIITKIIRDYDKYLIRNFSRGVTRQELNVSWLKKNELDFKRHIADFRDSLKHNISSTKLELNKYLSTGNGRDDGDESASTSIARNLGLLRKRRRVEQSPAGTVKTDESTPNTSPTLIATGTSTTEGSDSEEDEENDDNKLLLGLPMFLNGVKTWMGNRKNSSSGHVDRDEASAGASPSMSPILSPEGEKTE</sequence>
<dbReference type="EMBL" id="MU970039">
    <property type="protein sequence ID" value="KAK9325697.1"/>
    <property type="molecule type" value="Genomic_DNA"/>
</dbReference>
<evidence type="ECO:0000313" key="2">
    <source>
        <dbReference type="Proteomes" id="UP001489719"/>
    </source>
</evidence>
<name>A0ACC3TWY5_9ASCO</name>
<evidence type="ECO:0000313" key="1">
    <source>
        <dbReference type="EMBL" id="KAK9325697.1"/>
    </source>
</evidence>
<proteinExistence type="predicted"/>
<accession>A0ACC3TWY5</accession>
<organism evidence="1 2">
    <name type="scientific">Lipomyces orientalis</name>
    <dbReference type="NCBI Taxonomy" id="1233043"/>
    <lineage>
        <taxon>Eukaryota</taxon>
        <taxon>Fungi</taxon>
        <taxon>Dikarya</taxon>
        <taxon>Ascomycota</taxon>
        <taxon>Saccharomycotina</taxon>
        <taxon>Lipomycetes</taxon>
        <taxon>Lipomycetales</taxon>
        <taxon>Lipomycetaceae</taxon>
        <taxon>Lipomyces</taxon>
    </lineage>
</organism>